<dbReference type="EMBL" id="JAFMYW010000018">
    <property type="protein sequence ID" value="MBO0953049.1"/>
    <property type="molecule type" value="Genomic_DNA"/>
</dbReference>
<name>A0ABS3JSR2_9BACT</name>
<keyword evidence="1" id="KW-0812">Transmembrane</keyword>
<evidence type="ECO:0000256" key="1">
    <source>
        <dbReference type="SAM" id="Phobius"/>
    </source>
</evidence>
<organism evidence="2 3">
    <name type="scientific">Fibrella forsythiae</name>
    <dbReference type="NCBI Taxonomy" id="2817061"/>
    <lineage>
        <taxon>Bacteria</taxon>
        <taxon>Pseudomonadati</taxon>
        <taxon>Bacteroidota</taxon>
        <taxon>Cytophagia</taxon>
        <taxon>Cytophagales</taxon>
        <taxon>Spirosomataceae</taxon>
        <taxon>Fibrella</taxon>
    </lineage>
</organism>
<evidence type="ECO:0000313" key="3">
    <source>
        <dbReference type="Proteomes" id="UP000664628"/>
    </source>
</evidence>
<dbReference type="Proteomes" id="UP000664628">
    <property type="component" value="Unassembled WGS sequence"/>
</dbReference>
<feature type="transmembrane region" description="Helical" evidence="1">
    <location>
        <begin position="220"/>
        <end position="239"/>
    </location>
</feature>
<feature type="transmembrane region" description="Helical" evidence="1">
    <location>
        <begin position="381"/>
        <end position="404"/>
    </location>
</feature>
<feature type="transmembrane region" description="Helical" evidence="1">
    <location>
        <begin position="320"/>
        <end position="343"/>
    </location>
</feature>
<reference evidence="2 3" key="1">
    <citation type="submission" date="2021-03" db="EMBL/GenBank/DDBJ databases">
        <title>Fibrella sp. HMF5405 genome sequencing and assembly.</title>
        <authorList>
            <person name="Kang H."/>
            <person name="Kim H."/>
            <person name="Bae S."/>
            <person name="Joh K."/>
        </authorList>
    </citation>
    <scope>NUCLEOTIDE SEQUENCE [LARGE SCALE GENOMIC DNA]</scope>
    <source>
        <strain evidence="2 3">HMF5405</strain>
    </source>
</reference>
<comment type="caution">
    <text evidence="2">The sequence shown here is derived from an EMBL/GenBank/DDBJ whole genome shotgun (WGS) entry which is preliminary data.</text>
</comment>
<feature type="transmembrane region" description="Helical" evidence="1">
    <location>
        <begin position="350"/>
        <end position="369"/>
    </location>
</feature>
<keyword evidence="1" id="KW-1133">Transmembrane helix</keyword>
<protein>
    <recommendedName>
        <fullName evidence="4">Glycosyltransferase RgtA/B/C/D-like domain-containing protein</fullName>
    </recommendedName>
</protein>
<gene>
    <name evidence="2" type="ORF">J2I46_31035</name>
</gene>
<dbReference type="RefSeq" id="WP_207333001.1">
    <property type="nucleotide sequence ID" value="NZ_JAFMYW010000018.1"/>
</dbReference>
<keyword evidence="1" id="KW-0472">Membrane</keyword>
<evidence type="ECO:0008006" key="4">
    <source>
        <dbReference type="Google" id="ProtNLM"/>
    </source>
</evidence>
<evidence type="ECO:0000313" key="2">
    <source>
        <dbReference type="EMBL" id="MBO0953049.1"/>
    </source>
</evidence>
<accession>A0ABS3JSR2</accession>
<feature type="transmembrane region" description="Helical" evidence="1">
    <location>
        <begin position="148"/>
        <end position="164"/>
    </location>
</feature>
<feature type="transmembrane region" description="Helical" evidence="1">
    <location>
        <begin position="20"/>
        <end position="41"/>
    </location>
</feature>
<proteinExistence type="predicted"/>
<feature type="transmembrane region" description="Helical" evidence="1">
    <location>
        <begin position="96"/>
        <end position="113"/>
    </location>
</feature>
<sequence>MEYQYNDLRLTNHSAVRNRLILLSLVMLVGITATLVASLYFKAPWLWMDEVLSNILLTDPSLGHMNHAIVSNIDANPPLFFNLYWLLGHTISLNPYFLRAVSILLFALSLTLLYRYTTRLIARPVTNFVLLTLLSSLTYLNYTLSTQMRAYSLYLLLSCVYFLVNHQLIRRPAHWSLLGLHLVVGLALVMTHNFGAFYVGASFSFFGLLLLWSKRRAYSLVLGSHLLTGGGWLVLWFANFQIQSQAARPHTWIPLPTFLSFFHTLGELLPNLSAHLEKLPGLDFLAVLRIGLVVGLFVTIALPRIKEGFAAMVTDEAFSFYLLTGYLALAVAGATLIISFGYLSVFLSRYQWPTTLLVSFQLIYAYHYYAGPVSGSPTRSLPGWLGLSRWLPLYVIGVLGFMFYQNRKLVLFPSGIVRYLPANQAGEPIFFESADYFLPLHHHRVGNAHFLLSWETALSARNIPNATVDYKIIQSVREQYGVGEIVPVQAFTKDRFSHFYVVDEASRYQIEAFIASGRVKVLRRWALPIAGHQLLECSF</sequence>
<feature type="transmembrane region" description="Helical" evidence="1">
    <location>
        <begin position="281"/>
        <end position="300"/>
    </location>
</feature>
<keyword evidence="3" id="KW-1185">Reference proteome</keyword>
<feature type="transmembrane region" description="Helical" evidence="1">
    <location>
        <begin position="196"/>
        <end position="213"/>
    </location>
</feature>